<dbReference type="PROSITE" id="PS50011">
    <property type="entry name" value="PROTEIN_KINASE_DOM"/>
    <property type="match status" value="1"/>
</dbReference>
<dbReference type="Pfam" id="PF00069">
    <property type="entry name" value="Pkinase"/>
    <property type="match status" value="1"/>
</dbReference>
<feature type="compositionally biased region" description="Basic residues" evidence="7">
    <location>
        <begin position="214"/>
        <end position="235"/>
    </location>
</feature>
<sequence>MEEELKRIKEKLDHLCETIDQVMQHGVAISDRVTTQDKKIDVILNKVSFLTSESLKTSAAAEYLKFKGTERHERGVQTSMIQSTADLVTEAITSKPSEMARSKSSERKMPSPVPITSLKLSVTGGRSRSVGTAEREGVMKSESQPAMKFSRSSVPAAPNNISEINVKTKPSLQSCKSSPAITNFELEKKSKKKESRDDKFAAESPSCDVIKGNLKSKKQNKVADKRRMHSVKHKEGKTPSEERGSHKKVSCESGVFSDDGISFEGFSDDVIYKTVLSNREALPEASTEPNTTKNKDYESAEPRSNASNRDVKSPLPDNSEIEQNQNPNHERRKSNSDVTSKLTIDDRPNANGFCDVTIKVEDCLSKTGADNDKQRVEVIGLLDPDQADDTNRPIRRASYAGLGKKEKEAFEGTNKKTMTPASHDQEEEMRPRSSCELRSCGAGKSDAGSFAGGSIVGLVNRQFSNSSTGSAPSGIQITLGGDSDSDEESVEIDLPELPHPKFSHRIVTIKSSTYKHFYDLKEAIGGGRFGRVHRCVEKKTGLQLAAKLFQCKKPVAKTLLKAKSLKQAQNLKTKRTQQEPVDKTDVLTEIAIMNQIDHPNIVKLYDAYENDNTMTLILEYLGGGELFERVLADQAQLTELDAVLFMRQISLAVQYLHKNLILHLDLKPENILCLDRSTHHIKIIDFGLARKYNPRQKLMIQWGTPEFMAPEVLNYEVVSFPSDMWSVGVICYILLSGMSPFLGDDDSETMQNITDCDWGFEEPPFKFVSEDAKDFISRLLVEEKSGRMSAAQCLRHAWLSTPLTSKRRKTLMNKTQLKNFMARIHWKASLAAVSAANWLIQKVSSLTDDVTSNDTAV</sequence>
<keyword evidence="3 6" id="KW-0547">Nucleotide-binding</keyword>
<comment type="caution">
    <text evidence="9">The sequence shown here is derived from an EMBL/GenBank/DDBJ whole genome shotgun (WGS) entry which is preliminary data.</text>
</comment>
<evidence type="ECO:0000259" key="8">
    <source>
        <dbReference type="PROSITE" id="PS50011"/>
    </source>
</evidence>
<organism evidence="9 10">
    <name type="scientific">Clavelina lepadiformis</name>
    <name type="common">Light-bulb sea squirt</name>
    <name type="synonym">Ascidia lepadiformis</name>
    <dbReference type="NCBI Taxonomy" id="159417"/>
    <lineage>
        <taxon>Eukaryota</taxon>
        <taxon>Metazoa</taxon>
        <taxon>Chordata</taxon>
        <taxon>Tunicata</taxon>
        <taxon>Ascidiacea</taxon>
        <taxon>Aplousobranchia</taxon>
        <taxon>Clavelinidae</taxon>
        <taxon>Clavelina</taxon>
    </lineage>
</organism>
<dbReference type="EMBL" id="CAWYQH010000125">
    <property type="protein sequence ID" value="CAK8691829.1"/>
    <property type="molecule type" value="Genomic_DNA"/>
</dbReference>
<dbReference type="InterPro" id="IPR017441">
    <property type="entry name" value="Protein_kinase_ATP_BS"/>
</dbReference>
<feature type="domain" description="Protein kinase" evidence="8">
    <location>
        <begin position="518"/>
        <end position="799"/>
    </location>
</feature>
<keyword evidence="4" id="KW-0418">Kinase</keyword>
<dbReference type="PROSITE" id="PS00108">
    <property type="entry name" value="PROTEIN_KINASE_ST"/>
    <property type="match status" value="1"/>
</dbReference>
<feature type="region of interest" description="Disordered" evidence="7">
    <location>
        <begin position="414"/>
        <end position="438"/>
    </location>
</feature>
<feature type="region of interest" description="Disordered" evidence="7">
    <location>
        <begin position="277"/>
        <end position="349"/>
    </location>
</feature>
<dbReference type="PANTHER" id="PTHR24342">
    <property type="entry name" value="SERINE/THREONINE-PROTEIN KINASE 17"/>
    <property type="match status" value="1"/>
</dbReference>
<evidence type="ECO:0000256" key="4">
    <source>
        <dbReference type="ARBA" id="ARBA00022777"/>
    </source>
</evidence>
<evidence type="ECO:0000256" key="6">
    <source>
        <dbReference type="PROSITE-ProRule" id="PRU10141"/>
    </source>
</evidence>
<dbReference type="Gene3D" id="1.10.510.10">
    <property type="entry name" value="Transferase(Phosphotransferase) domain 1"/>
    <property type="match status" value="1"/>
</dbReference>
<protein>
    <recommendedName>
        <fullName evidence="8">Protein kinase domain-containing protein</fullName>
    </recommendedName>
</protein>
<feature type="binding site" evidence="6">
    <location>
        <position position="547"/>
    </location>
    <ligand>
        <name>ATP</name>
        <dbReference type="ChEBI" id="CHEBI:30616"/>
    </ligand>
</feature>
<keyword evidence="1" id="KW-0723">Serine/threonine-protein kinase</keyword>
<evidence type="ECO:0000256" key="7">
    <source>
        <dbReference type="SAM" id="MobiDB-lite"/>
    </source>
</evidence>
<dbReference type="SUPFAM" id="SSF56112">
    <property type="entry name" value="Protein kinase-like (PK-like)"/>
    <property type="match status" value="1"/>
</dbReference>
<dbReference type="Proteomes" id="UP001642483">
    <property type="component" value="Unassembled WGS sequence"/>
</dbReference>
<gene>
    <name evidence="9" type="ORF">CVLEPA_LOCUS24582</name>
</gene>
<reference evidence="9 10" key="1">
    <citation type="submission" date="2024-02" db="EMBL/GenBank/DDBJ databases">
        <authorList>
            <person name="Daric V."/>
            <person name="Darras S."/>
        </authorList>
    </citation>
    <scope>NUCLEOTIDE SEQUENCE [LARGE SCALE GENOMIC DNA]</scope>
</reference>
<accession>A0ABP0GMF6</accession>
<evidence type="ECO:0000313" key="9">
    <source>
        <dbReference type="EMBL" id="CAK8691829.1"/>
    </source>
</evidence>
<keyword evidence="10" id="KW-1185">Reference proteome</keyword>
<keyword evidence="2" id="KW-0808">Transferase</keyword>
<name>A0ABP0GMF6_CLALP</name>
<evidence type="ECO:0000256" key="3">
    <source>
        <dbReference type="ARBA" id="ARBA00022741"/>
    </source>
</evidence>
<evidence type="ECO:0000256" key="5">
    <source>
        <dbReference type="ARBA" id="ARBA00022840"/>
    </source>
</evidence>
<dbReference type="InterPro" id="IPR000719">
    <property type="entry name" value="Prot_kinase_dom"/>
</dbReference>
<evidence type="ECO:0000256" key="2">
    <source>
        <dbReference type="ARBA" id="ARBA00022679"/>
    </source>
</evidence>
<dbReference type="Gene3D" id="3.30.200.20">
    <property type="entry name" value="Phosphorylase Kinase, domain 1"/>
    <property type="match status" value="1"/>
</dbReference>
<dbReference type="CDD" id="cd14103">
    <property type="entry name" value="STKc_MLCK"/>
    <property type="match status" value="1"/>
</dbReference>
<dbReference type="InterPro" id="IPR008271">
    <property type="entry name" value="Ser/Thr_kinase_AS"/>
</dbReference>
<feature type="compositionally biased region" description="Polar residues" evidence="7">
    <location>
        <begin position="118"/>
        <end position="130"/>
    </location>
</feature>
<dbReference type="PROSITE" id="PS00107">
    <property type="entry name" value="PROTEIN_KINASE_ATP"/>
    <property type="match status" value="1"/>
</dbReference>
<dbReference type="InterPro" id="IPR011009">
    <property type="entry name" value="Kinase-like_dom_sf"/>
</dbReference>
<feature type="compositionally biased region" description="Basic and acidic residues" evidence="7">
    <location>
        <begin position="98"/>
        <end position="109"/>
    </location>
</feature>
<keyword evidence="5 6" id="KW-0067">ATP-binding</keyword>
<feature type="region of interest" description="Disordered" evidence="7">
    <location>
        <begin position="186"/>
        <end position="263"/>
    </location>
</feature>
<evidence type="ECO:0000313" key="10">
    <source>
        <dbReference type="Proteomes" id="UP001642483"/>
    </source>
</evidence>
<dbReference type="PANTHER" id="PTHR24342:SF20">
    <property type="entry name" value="MYOSIN LIGHT CHAIN KINASE, SMOOTH MUSCLE"/>
    <property type="match status" value="1"/>
</dbReference>
<proteinExistence type="predicted"/>
<feature type="region of interest" description="Disordered" evidence="7">
    <location>
        <begin position="95"/>
        <end position="155"/>
    </location>
</feature>
<dbReference type="SMART" id="SM00220">
    <property type="entry name" value="S_TKc"/>
    <property type="match status" value="1"/>
</dbReference>
<evidence type="ECO:0000256" key="1">
    <source>
        <dbReference type="ARBA" id="ARBA00022527"/>
    </source>
</evidence>